<dbReference type="EMBL" id="MDUX01000013">
    <property type="protein sequence ID" value="KAF7599824.1"/>
    <property type="molecule type" value="Genomic_DNA"/>
</dbReference>
<keyword evidence="1" id="KW-0472">Membrane</keyword>
<dbReference type="RefSeq" id="WP_095523952.1">
    <property type="nucleotide sequence ID" value="NZ_MDUX01000013.1"/>
</dbReference>
<dbReference type="InterPro" id="IPR043726">
    <property type="entry name" value="LiaI-LiaF-like_TM1"/>
</dbReference>
<evidence type="ECO:0000313" key="4">
    <source>
        <dbReference type="EMBL" id="PAS93935.1"/>
    </source>
</evidence>
<proteinExistence type="predicted"/>
<feature type="transmembrane region" description="Helical" evidence="1">
    <location>
        <begin position="7"/>
        <end position="27"/>
    </location>
</feature>
<feature type="domain" description="LiaI-LiaF-like transmembrane region" evidence="2">
    <location>
        <begin position="4"/>
        <end position="47"/>
    </location>
</feature>
<evidence type="ECO:0000313" key="5">
    <source>
        <dbReference type="Proteomes" id="UP000216107"/>
    </source>
</evidence>
<protein>
    <recommendedName>
        <fullName evidence="2">LiaI-LiaF-like transmembrane region domain-containing protein</fullName>
    </recommendedName>
</protein>
<reference evidence="3 6" key="1">
    <citation type="submission" date="2016-08" db="EMBL/GenBank/DDBJ databases">
        <title>Candidatus Dactylopiibacterium carminicum genome sequence.</title>
        <authorList>
            <person name="Ramirez-Puebla S.T."/>
            <person name="Ormeno-Orrillo E."/>
            <person name="Vera-Ponce De Leon A."/>
            <person name="Luis L."/>
            <person name="Sanchez-Flores A."/>
            <person name="Monica R."/>
            <person name="Martinez-Romero E."/>
        </authorList>
    </citation>
    <scope>NUCLEOTIDE SEQUENCE [LARGE SCALE GENOMIC DNA]</scope>
    <source>
        <strain evidence="3">END1</strain>
    </source>
</reference>
<evidence type="ECO:0000256" key="1">
    <source>
        <dbReference type="SAM" id="Phobius"/>
    </source>
</evidence>
<evidence type="ECO:0000313" key="3">
    <source>
        <dbReference type="EMBL" id="KAF7599824.1"/>
    </source>
</evidence>
<keyword evidence="1" id="KW-1133">Transmembrane helix</keyword>
<gene>
    <name evidence="3" type="ORF">BGI27_05735</name>
    <name evidence="4" type="ORF">CGU29_05740</name>
</gene>
<comment type="caution">
    <text evidence="4">The sequence shown here is derived from an EMBL/GenBank/DDBJ whole genome shotgun (WGS) entry which is preliminary data.</text>
</comment>
<evidence type="ECO:0000259" key="2">
    <source>
        <dbReference type="Pfam" id="PF18917"/>
    </source>
</evidence>
<dbReference type="Pfam" id="PF18917">
    <property type="entry name" value="LiaI-LiaF-like_TM1"/>
    <property type="match status" value="1"/>
</dbReference>
<organism evidence="4 5">
    <name type="scientific">Candidatus Dactylopiibacterium carminicum</name>
    <dbReference type="NCBI Taxonomy" id="857335"/>
    <lineage>
        <taxon>Bacteria</taxon>
        <taxon>Pseudomonadati</taxon>
        <taxon>Pseudomonadota</taxon>
        <taxon>Betaproteobacteria</taxon>
        <taxon>Rhodocyclales</taxon>
        <taxon>Rhodocyclaceae</taxon>
        <taxon>Candidatus Dactylopiibacterium</taxon>
    </lineage>
</organism>
<dbReference type="Proteomes" id="UP000216107">
    <property type="component" value="Unassembled WGS sequence"/>
</dbReference>
<keyword evidence="6" id="KW-1185">Reference proteome</keyword>
<name>A0A272EV06_9RHOO</name>
<feature type="transmembrane region" description="Helical" evidence="1">
    <location>
        <begin position="33"/>
        <end position="50"/>
    </location>
</feature>
<keyword evidence="1" id="KW-0812">Transmembrane</keyword>
<dbReference type="EMBL" id="NMRN01000011">
    <property type="protein sequence ID" value="PAS93935.1"/>
    <property type="molecule type" value="Genomic_DNA"/>
</dbReference>
<dbReference type="AlphaFoldDB" id="A0A272EV06"/>
<accession>A0A272EV06</accession>
<evidence type="ECO:0000313" key="6">
    <source>
        <dbReference type="Proteomes" id="UP000623509"/>
    </source>
</evidence>
<sequence>MSKTGSLVLILVGIFFLLHNLGFLRFAQIGQLLQTWWPLALIVVGAIGLARKG</sequence>
<reference evidence="4 5" key="2">
    <citation type="submission" date="2017-07" db="EMBL/GenBank/DDBJ databases">
        <title>Candidatus Dactylopiibacterium carminicum, a nitrogen-fixing symbiont of the cochineal insect Dactylopius coccus and Dactylopius opuntiae (Hemiptera: Coccoidea: Dactylopiidae).</title>
        <authorList>
            <person name="Vera A."/>
        </authorList>
    </citation>
    <scope>NUCLEOTIDE SEQUENCE [LARGE SCALE GENOMIC DNA]</scope>
    <source>
        <strain evidence="4 5">NFDCM</strain>
    </source>
</reference>
<dbReference type="Proteomes" id="UP000623509">
    <property type="component" value="Unassembled WGS sequence"/>
</dbReference>